<dbReference type="GO" id="GO:0008270">
    <property type="term" value="F:zinc ion binding"/>
    <property type="evidence" value="ECO:0007669"/>
    <property type="project" value="InterPro"/>
</dbReference>
<gene>
    <name evidence="12" type="ORF">OSB1V03_LOCUS533</name>
</gene>
<organism evidence="12">
    <name type="scientific">Medioppia subpectinata</name>
    <dbReference type="NCBI Taxonomy" id="1979941"/>
    <lineage>
        <taxon>Eukaryota</taxon>
        <taxon>Metazoa</taxon>
        <taxon>Ecdysozoa</taxon>
        <taxon>Arthropoda</taxon>
        <taxon>Chelicerata</taxon>
        <taxon>Arachnida</taxon>
        <taxon>Acari</taxon>
        <taxon>Acariformes</taxon>
        <taxon>Sarcoptiformes</taxon>
        <taxon>Oribatida</taxon>
        <taxon>Brachypylina</taxon>
        <taxon>Oppioidea</taxon>
        <taxon>Oppiidae</taxon>
        <taxon>Medioppia</taxon>
    </lineage>
</organism>
<reference evidence="12" key="1">
    <citation type="submission" date="2020-11" db="EMBL/GenBank/DDBJ databases">
        <authorList>
            <person name="Tran Van P."/>
        </authorList>
    </citation>
    <scope>NUCLEOTIDE SEQUENCE</scope>
</reference>
<evidence type="ECO:0000256" key="3">
    <source>
        <dbReference type="ARBA" id="ARBA00022645"/>
    </source>
</evidence>
<dbReference type="AlphaFoldDB" id="A0A7R9KBN3"/>
<feature type="active site" description="Proton donor/acceptor" evidence="10">
    <location>
        <position position="412"/>
    </location>
</feature>
<dbReference type="PANTHER" id="PTHR11705">
    <property type="entry name" value="PROTEASE FAMILY M14 CARBOXYPEPTIDASE A,B"/>
    <property type="match status" value="1"/>
</dbReference>
<evidence type="ECO:0000259" key="11">
    <source>
        <dbReference type="PROSITE" id="PS52035"/>
    </source>
</evidence>
<feature type="domain" description="Peptidase M14" evidence="11">
    <location>
        <begin position="154"/>
        <end position="446"/>
    </location>
</feature>
<dbReference type="OrthoDB" id="3626597at2759"/>
<evidence type="ECO:0000256" key="6">
    <source>
        <dbReference type="ARBA" id="ARBA00022729"/>
    </source>
</evidence>
<evidence type="ECO:0000256" key="9">
    <source>
        <dbReference type="ARBA" id="ARBA00023049"/>
    </source>
</evidence>
<proteinExistence type="inferred from homology"/>
<evidence type="ECO:0000256" key="5">
    <source>
        <dbReference type="ARBA" id="ARBA00022723"/>
    </source>
</evidence>
<keyword evidence="3" id="KW-0121">Carboxypeptidase</keyword>
<evidence type="ECO:0000256" key="1">
    <source>
        <dbReference type="ARBA" id="ARBA00001947"/>
    </source>
</evidence>
<keyword evidence="13" id="KW-1185">Reference proteome</keyword>
<name>A0A7R9KBN3_9ACAR</name>
<dbReference type="SUPFAM" id="SSF53187">
    <property type="entry name" value="Zn-dependent exopeptidases"/>
    <property type="match status" value="1"/>
</dbReference>
<dbReference type="GO" id="GO:0006508">
    <property type="term" value="P:proteolysis"/>
    <property type="evidence" value="ECO:0007669"/>
    <property type="project" value="UniProtKB-KW"/>
</dbReference>
<evidence type="ECO:0000313" key="13">
    <source>
        <dbReference type="Proteomes" id="UP000759131"/>
    </source>
</evidence>
<dbReference type="PANTHER" id="PTHR11705:SF91">
    <property type="entry name" value="FI01817P-RELATED"/>
    <property type="match status" value="1"/>
</dbReference>
<evidence type="ECO:0000313" key="12">
    <source>
        <dbReference type="EMBL" id="CAD7620037.1"/>
    </source>
</evidence>
<dbReference type="PROSITE" id="PS52035">
    <property type="entry name" value="PEPTIDASE_M14"/>
    <property type="match status" value="1"/>
</dbReference>
<dbReference type="GO" id="GO:0004181">
    <property type="term" value="F:metallocarboxypeptidase activity"/>
    <property type="evidence" value="ECO:0007669"/>
    <property type="project" value="InterPro"/>
</dbReference>
<evidence type="ECO:0000256" key="4">
    <source>
        <dbReference type="ARBA" id="ARBA00022670"/>
    </source>
</evidence>
<sequence>MVIAIILASIYVRNLSGADCYIFFISFYIIIDLGFGQSDRRLALFCSHAIVKIRHENLHLLNRDPNNEITSPEDEHDVLWVDTTDNNSSYAFVRLSGAHVRRIRSARWFRGSSVMTDNLQSWLESSKELQTSSSQIQAIRGRQSAVVPSFSLDKYHPLSQVNRYLSQINNIGGVSVFDIGVSHEGRPVKAVQIRNNPTSSDYIFIDGCTHAREWITVATILYIIDTIIGNNVKHNFLIVPIINVDGYDYTWNTDRLWRKNRRPYTASAFGATEMPDRCNGVDLNRNYDVNFGGEGGSANPCSFLFEGPSPFSEPEVKAVSELLWKFSTRIKLAISLHSFNQLWACPYAYTKSSSMDYSHHMDVLRDIQQAVYQTNGVKYQIGPLGQSLYVGSGFMMDWMYTKLGVTNSYLCELRDKGVYGFLLPADQILPTARETWNGIAAAIRKIF</sequence>
<comment type="similarity">
    <text evidence="2 10">Belongs to the peptidase M14 family.</text>
</comment>
<dbReference type="GO" id="GO:0005615">
    <property type="term" value="C:extracellular space"/>
    <property type="evidence" value="ECO:0007669"/>
    <property type="project" value="TreeGrafter"/>
</dbReference>
<dbReference type="PRINTS" id="PR00765">
    <property type="entry name" value="CRBOXYPTASEA"/>
</dbReference>
<dbReference type="EMBL" id="OC854682">
    <property type="protein sequence ID" value="CAD7620037.1"/>
    <property type="molecule type" value="Genomic_DNA"/>
</dbReference>
<dbReference type="FunFam" id="3.40.630.10:FF:000084">
    <property type="entry name" value="Carboxypeptidase B2"/>
    <property type="match status" value="1"/>
</dbReference>
<keyword evidence="4" id="KW-0645">Protease</keyword>
<accession>A0A7R9KBN3</accession>
<evidence type="ECO:0000256" key="10">
    <source>
        <dbReference type="PROSITE-ProRule" id="PRU01379"/>
    </source>
</evidence>
<keyword evidence="7" id="KW-0378">Hydrolase</keyword>
<keyword evidence="9" id="KW-0482">Metalloprotease</keyword>
<dbReference type="InterPro" id="IPR000834">
    <property type="entry name" value="Peptidase_M14"/>
</dbReference>
<keyword evidence="5" id="KW-0479">Metal-binding</keyword>
<keyword evidence="6" id="KW-0732">Signal</keyword>
<evidence type="ECO:0000256" key="2">
    <source>
        <dbReference type="ARBA" id="ARBA00005988"/>
    </source>
</evidence>
<dbReference type="EMBL" id="CAJPIZ010000107">
    <property type="protein sequence ID" value="CAG2100467.1"/>
    <property type="molecule type" value="Genomic_DNA"/>
</dbReference>
<dbReference type="SMART" id="SM00631">
    <property type="entry name" value="Zn_pept"/>
    <property type="match status" value="1"/>
</dbReference>
<dbReference type="Proteomes" id="UP000759131">
    <property type="component" value="Unassembled WGS sequence"/>
</dbReference>
<protein>
    <recommendedName>
        <fullName evidence="11">Peptidase M14 domain-containing protein</fullName>
    </recommendedName>
</protein>
<evidence type="ECO:0000256" key="7">
    <source>
        <dbReference type="ARBA" id="ARBA00022801"/>
    </source>
</evidence>
<keyword evidence="8" id="KW-0862">Zinc</keyword>
<evidence type="ECO:0000256" key="8">
    <source>
        <dbReference type="ARBA" id="ARBA00022833"/>
    </source>
</evidence>
<dbReference type="Gene3D" id="3.40.630.10">
    <property type="entry name" value="Zn peptidases"/>
    <property type="match status" value="1"/>
</dbReference>
<comment type="cofactor">
    <cofactor evidence="1">
        <name>Zn(2+)</name>
        <dbReference type="ChEBI" id="CHEBI:29105"/>
    </cofactor>
</comment>
<dbReference type="Pfam" id="PF00246">
    <property type="entry name" value="Peptidase_M14"/>
    <property type="match status" value="1"/>
</dbReference>